<proteinExistence type="predicted"/>
<sequence>MSKRERKVVNSGNSWKMSLMLWFVLNTLVVGSLAGLSPLGRGKPRTLQMIGATNPRMLHRISADLQPDTSKVVHIQVPYYIDRPKVRTKKFKPWIPRGHRFLTSGMAGSGGQLSLQQHPGSVSFGSPSFPREIPLAKGTATEFLQTVGAGGSSGPGPYDTPFVPVMKPSPVNPLHPPERPTPEIMFEPISILPLEAPSFATLRNHVNFLKQKQQAFFEGQGREFGFGGTTSTDGLGYFGEHQGATVYEGDVADGGQDGEQNTLSEDDFGQNDRKYDRRGKVLVGSEEQSGEADFYDSEGKQYQDDDFEDSREEADRVAAFEPQKVYTQVRHQETVRHVPRQDHRDEEAEEENDDTDDEREHHGARNKEEVEENEEDEDEDAREEDDEEHDDGREEDDEEGDSRVYARSKGSDRHRPIKERVKEHRKNIVYSEKGREAQQFNHGSEERFGEFDQNETSKPKGTNKTRRNRIKRSEPEEERTPSDPSELTRSEVVDVLAWMILGNASNITALPQPEALTDPRELQGEELLRFLDEAIQNTTQYLPETGLEGGDVISIVSPPSNVVKFPYYNRPASEIDVDSALRYAENLTTFSGGLYGSKTGGIECNEVDVELEDEPEPIAEGESDDGFRPIKRLKGLGDKIECLKAKHFGREPLDNPLFREEFVGGGVSPRKAATGTAPVHPQPNPAVAVYNDVIRHIKKHLASQQRNKNSKSDTDQDTVMIAVPRMLRLDTDGDSSDGRFTIDTGRRREPRLAFPQANPLPLSNHISVPIFDISKYVPRFMMRANDDLFADDLEDSKPWRFVPRTTPPPPVEPVKPRLSTPKVRLQTLVKTAEQLAEGAVAVEEGVERQLTTVQPIRDDIADAFDDVITKRPDPPAPLPPIRQYSVVEQESKDSVGPEPTFNKSGPPYAALALEPPVAQSILKQRIAPVERNQLDFLKGKKRSPKIPARKTRRPTAVTRKKVLVFYH</sequence>
<organism evidence="2">
    <name type="scientific">Anopheles atroparvus</name>
    <name type="common">European mosquito</name>
    <dbReference type="NCBI Taxonomy" id="41427"/>
    <lineage>
        <taxon>Eukaryota</taxon>
        <taxon>Metazoa</taxon>
        <taxon>Ecdysozoa</taxon>
        <taxon>Arthropoda</taxon>
        <taxon>Hexapoda</taxon>
        <taxon>Insecta</taxon>
        <taxon>Pterygota</taxon>
        <taxon>Neoptera</taxon>
        <taxon>Endopterygota</taxon>
        <taxon>Diptera</taxon>
        <taxon>Nematocera</taxon>
        <taxon>Culicoidea</taxon>
        <taxon>Culicidae</taxon>
        <taxon>Anophelinae</taxon>
        <taxon>Anopheles</taxon>
    </lineage>
</organism>
<feature type="compositionally biased region" description="Basic and acidic residues" evidence="1">
    <location>
        <begin position="401"/>
        <end position="422"/>
    </location>
</feature>
<feature type="compositionally biased region" description="Basic and acidic residues" evidence="1">
    <location>
        <begin position="358"/>
        <end position="368"/>
    </location>
</feature>
<accession>A0A182J6M9</accession>
<feature type="compositionally biased region" description="Acidic residues" evidence="1">
    <location>
        <begin position="369"/>
        <end position="400"/>
    </location>
</feature>
<name>A0A182J6M9_ANOAO</name>
<feature type="compositionally biased region" description="Acidic residues" evidence="1">
    <location>
        <begin position="347"/>
        <end position="357"/>
    </location>
</feature>
<dbReference type="EnsemblMetazoa" id="AATE012363-RA">
    <property type="protein sequence ID" value="AATE012363-PA.1"/>
    <property type="gene ID" value="AATE012363"/>
</dbReference>
<dbReference type="AlphaFoldDB" id="A0A182J6M9"/>
<evidence type="ECO:0000256" key="1">
    <source>
        <dbReference type="SAM" id="MobiDB-lite"/>
    </source>
</evidence>
<feature type="compositionally biased region" description="Basic and acidic residues" evidence="1">
    <location>
        <begin position="471"/>
        <end position="488"/>
    </location>
</feature>
<dbReference type="VEuPathDB" id="VectorBase:AATE012363"/>
<reference evidence="2" key="1">
    <citation type="submission" date="2022-08" db="UniProtKB">
        <authorList>
            <consortium name="EnsemblMetazoa"/>
        </authorList>
    </citation>
    <scope>IDENTIFICATION</scope>
    <source>
        <strain evidence="2">EBRO</strain>
    </source>
</reference>
<evidence type="ECO:0000313" key="2">
    <source>
        <dbReference type="EnsemblMetazoa" id="AATE012363-PA.1"/>
    </source>
</evidence>
<feature type="compositionally biased region" description="Basic and acidic residues" evidence="1">
    <location>
        <begin position="330"/>
        <end position="346"/>
    </location>
</feature>
<feature type="compositionally biased region" description="Basic and acidic residues" evidence="1">
    <location>
        <begin position="443"/>
        <end position="458"/>
    </location>
</feature>
<feature type="compositionally biased region" description="Basic and acidic residues" evidence="1">
    <location>
        <begin position="270"/>
        <end position="279"/>
    </location>
</feature>
<feature type="region of interest" description="Disordered" evidence="1">
    <location>
        <begin position="248"/>
        <end position="488"/>
    </location>
</feature>
<protein>
    <submittedName>
        <fullName evidence="2">Uncharacterized protein</fullName>
    </submittedName>
</protein>
<feature type="compositionally biased region" description="Basic residues" evidence="1">
    <location>
        <begin position="461"/>
        <end position="470"/>
    </location>
</feature>
<dbReference type="EMBL" id="AXCP01008090">
    <property type="status" value="NOT_ANNOTATED_CDS"/>
    <property type="molecule type" value="Genomic_DNA"/>
</dbReference>